<comment type="caution">
    <text evidence="2">The sequence shown here is derived from an EMBL/GenBank/DDBJ whole genome shotgun (WGS) entry which is preliminary data.</text>
</comment>
<dbReference type="Pfam" id="PF19588">
    <property type="entry name" value="SxtJ"/>
    <property type="match status" value="1"/>
</dbReference>
<sequence length="138" mass="15372">MAVVDINWHPTARELRIFAGLQWLFCGIVAWYAWKTHAAPGVAAILGGVSSGVALLGLLAPRAIRPVYVGWMLAVFPIGWVVSHVVLAAVFFLVITPIGATLRLLGHDPLHRRCDRAANTYWIARREPPDADRYFRQF</sequence>
<gene>
    <name evidence="2" type="ORF">ENS64_14815</name>
</gene>
<feature type="transmembrane region" description="Helical" evidence="1">
    <location>
        <begin position="70"/>
        <end position="95"/>
    </location>
</feature>
<dbReference type="AlphaFoldDB" id="A0A7C4LMS4"/>
<proteinExistence type="predicted"/>
<keyword evidence="1" id="KW-0472">Membrane</keyword>
<dbReference type="EMBL" id="DSVQ01000018">
    <property type="protein sequence ID" value="HGT40514.1"/>
    <property type="molecule type" value="Genomic_DNA"/>
</dbReference>
<keyword evidence="1" id="KW-0812">Transmembrane</keyword>
<evidence type="ECO:0000256" key="1">
    <source>
        <dbReference type="SAM" id="Phobius"/>
    </source>
</evidence>
<accession>A0A7C4LMS4</accession>
<reference evidence="2" key="1">
    <citation type="journal article" date="2020" name="mSystems">
        <title>Genome- and Community-Level Interaction Insights into Carbon Utilization and Element Cycling Functions of Hydrothermarchaeota in Hydrothermal Sediment.</title>
        <authorList>
            <person name="Zhou Z."/>
            <person name="Liu Y."/>
            <person name="Xu W."/>
            <person name="Pan J."/>
            <person name="Luo Z.H."/>
            <person name="Li M."/>
        </authorList>
    </citation>
    <scope>NUCLEOTIDE SEQUENCE [LARGE SCALE GENOMIC DNA]</scope>
    <source>
        <strain evidence="2">SpSt-508</strain>
    </source>
</reference>
<feature type="transmembrane region" description="Helical" evidence="1">
    <location>
        <begin position="15"/>
        <end position="34"/>
    </location>
</feature>
<keyword evidence="1" id="KW-1133">Transmembrane helix</keyword>
<feature type="transmembrane region" description="Helical" evidence="1">
    <location>
        <begin position="41"/>
        <end position="64"/>
    </location>
</feature>
<evidence type="ECO:0000313" key="2">
    <source>
        <dbReference type="EMBL" id="HGT40514.1"/>
    </source>
</evidence>
<dbReference type="InterPro" id="IPR045781">
    <property type="entry name" value="SxtJ"/>
</dbReference>
<evidence type="ECO:0008006" key="3">
    <source>
        <dbReference type="Google" id="ProtNLM"/>
    </source>
</evidence>
<protein>
    <recommendedName>
        <fullName evidence="3">SxtJ</fullName>
    </recommendedName>
</protein>
<organism evidence="2">
    <name type="scientific">Schlesneria paludicola</name>
    <dbReference type="NCBI Taxonomy" id="360056"/>
    <lineage>
        <taxon>Bacteria</taxon>
        <taxon>Pseudomonadati</taxon>
        <taxon>Planctomycetota</taxon>
        <taxon>Planctomycetia</taxon>
        <taxon>Planctomycetales</taxon>
        <taxon>Planctomycetaceae</taxon>
        <taxon>Schlesneria</taxon>
    </lineage>
</organism>
<name>A0A7C4LMS4_9PLAN</name>